<dbReference type="Proteomes" id="UP001359559">
    <property type="component" value="Unassembled WGS sequence"/>
</dbReference>
<dbReference type="InterPro" id="IPR002885">
    <property type="entry name" value="PPR_rpt"/>
</dbReference>
<keyword evidence="1" id="KW-0677">Repeat</keyword>
<protein>
    <recommendedName>
        <fullName evidence="5">Pentatricopeptide repeat-containing protein</fullName>
    </recommendedName>
</protein>
<gene>
    <name evidence="3" type="ORF">RJT34_28319</name>
</gene>
<dbReference type="GO" id="GO:0000373">
    <property type="term" value="P:Group II intron splicing"/>
    <property type="evidence" value="ECO:0007669"/>
    <property type="project" value="InterPro"/>
</dbReference>
<dbReference type="PANTHER" id="PTHR47594">
    <property type="entry name" value="PPR CONTAINING PLANT-LIKE PROTEIN"/>
    <property type="match status" value="1"/>
</dbReference>
<name>A0AAN9FAT5_CLITE</name>
<organism evidence="3 4">
    <name type="scientific">Clitoria ternatea</name>
    <name type="common">Butterfly pea</name>
    <dbReference type="NCBI Taxonomy" id="43366"/>
    <lineage>
        <taxon>Eukaryota</taxon>
        <taxon>Viridiplantae</taxon>
        <taxon>Streptophyta</taxon>
        <taxon>Embryophyta</taxon>
        <taxon>Tracheophyta</taxon>
        <taxon>Spermatophyta</taxon>
        <taxon>Magnoliopsida</taxon>
        <taxon>eudicotyledons</taxon>
        <taxon>Gunneridae</taxon>
        <taxon>Pentapetalae</taxon>
        <taxon>rosids</taxon>
        <taxon>fabids</taxon>
        <taxon>Fabales</taxon>
        <taxon>Fabaceae</taxon>
        <taxon>Papilionoideae</taxon>
        <taxon>50 kb inversion clade</taxon>
        <taxon>NPAAA clade</taxon>
        <taxon>indigoferoid/millettioid clade</taxon>
        <taxon>Phaseoleae</taxon>
        <taxon>Clitoria</taxon>
    </lineage>
</organism>
<evidence type="ECO:0000313" key="4">
    <source>
        <dbReference type="Proteomes" id="UP001359559"/>
    </source>
</evidence>
<dbReference type="PROSITE" id="PS51375">
    <property type="entry name" value="PPR"/>
    <property type="match status" value="1"/>
</dbReference>
<dbReference type="NCBIfam" id="TIGR00756">
    <property type="entry name" value="PPR"/>
    <property type="match status" value="1"/>
</dbReference>
<dbReference type="InterPro" id="IPR044190">
    <property type="entry name" value="THA8-like"/>
</dbReference>
<dbReference type="GO" id="GO:0003723">
    <property type="term" value="F:RNA binding"/>
    <property type="evidence" value="ECO:0007669"/>
    <property type="project" value="InterPro"/>
</dbReference>
<comment type="caution">
    <text evidence="3">The sequence shown here is derived from an EMBL/GenBank/DDBJ whole genome shotgun (WGS) entry which is preliminary data.</text>
</comment>
<reference evidence="3 4" key="1">
    <citation type="submission" date="2024-01" db="EMBL/GenBank/DDBJ databases">
        <title>The genomes of 5 underutilized Papilionoideae crops provide insights into root nodulation and disease resistance.</title>
        <authorList>
            <person name="Yuan L."/>
        </authorList>
    </citation>
    <scope>NUCLEOTIDE SEQUENCE [LARGE SCALE GENOMIC DNA]</scope>
    <source>
        <strain evidence="3">LY-2023</strain>
        <tissue evidence="3">Leaf</tissue>
    </source>
</reference>
<dbReference type="Pfam" id="PF13041">
    <property type="entry name" value="PPR_2"/>
    <property type="match status" value="1"/>
</dbReference>
<dbReference type="Gene3D" id="1.25.40.10">
    <property type="entry name" value="Tetratricopeptide repeat domain"/>
    <property type="match status" value="1"/>
</dbReference>
<evidence type="ECO:0000256" key="1">
    <source>
        <dbReference type="ARBA" id="ARBA00022737"/>
    </source>
</evidence>
<evidence type="ECO:0000313" key="3">
    <source>
        <dbReference type="EMBL" id="KAK7271999.1"/>
    </source>
</evidence>
<dbReference type="GO" id="GO:0009658">
    <property type="term" value="P:chloroplast organization"/>
    <property type="evidence" value="ECO:0007669"/>
    <property type="project" value="InterPro"/>
</dbReference>
<dbReference type="InterPro" id="IPR011990">
    <property type="entry name" value="TPR-like_helical_dom_sf"/>
</dbReference>
<dbReference type="EMBL" id="JAYKXN010000007">
    <property type="protein sequence ID" value="KAK7271999.1"/>
    <property type="molecule type" value="Genomic_DNA"/>
</dbReference>
<accession>A0AAN9FAT5</accession>
<feature type="repeat" description="PPR" evidence="2">
    <location>
        <begin position="95"/>
        <end position="129"/>
    </location>
</feature>
<keyword evidence="4" id="KW-1185">Reference proteome</keyword>
<dbReference type="AlphaFoldDB" id="A0AAN9FAT5"/>
<dbReference type="PANTHER" id="PTHR47594:SF5">
    <property type="entry name" value="PENTACOTRIPEPTIDE-REPEAT REGION OF PRORP DOMAIN-CONTAINING PROTEIN"/>
    <property type="match status" value="1"/>
</dbReference>
<evidence type="ECO:0000256" key="2">
    <source>
        <dbReference type="PROSITE-ProRule" id="PRU00708"/>
    </source>
</evidence>
<proteinExistence type="predicted"/>
<sequence length="212" mass="24718">MLRVSEWSFQQRPLLSTSNSKSKWSDFNQKRTVVVCGLRSSFKTRRRSRVFKYIREELELGYERLVQVYADMIEMLGRNKMREMAEELFAEVVPDTRMCSEMIGVYLKLGMTEKAMHIYGSMKEWGCAPDKLTFTILITSLQKTGQPELAETLKQDSVHYVDSPHNFLQQFQPKQMTDLPYNGNIRTIVQVSDNVVVLNLIERNFPNSNCQN</sequence>
<evidence type="ECO:0008006" key="5">
    <source>
        <dbReference type="Google" id="ProtNLM"/>
    </source>
</evidence>